<protein>
    <submittedName>
        <fullName evidence="1">Uncharacterized protein</fullName>
    </submittedName>
</protein>
<reference evidence="1 2" key="1">
    <citation type="submission" date="2019-06" db="EMBL/GenBank/DDBJ databases">
        <title>Whole genome shotgun sequence of Vibrio comitans NBRC 102076.</title>
        <authorList>
            <person name="Hosoyama A."/>
            <person name="Uohara A."/>
            <person name="Ohji S."/>
            <person name="Ichikawa N."/>
        </authorList>
    </citation>
    <scope>NUCLEOTIDE SEQUENCE [LARGE SCALE GENOMIC DNA]</scope>
    <source>
        <strain evidence="1 2">NBRC 102076</strain>
    </source>
</reference>
<dbReference type="AlphaFoldDB" id="A0A4Y3IRC0"/>
<keyword evidence="2" id="KW-1185">Reference proteome</keyword>
<evidence type="ECO:0000313" key="1">
    <source>
        <dbReference type="EMBL" id="GEA61424.1"/>
    </source>
</evidence>
<evidence type="ECO:0000313" key="2">
    <source>
        <dbReference type="Proteomes" id="UP000318242"/>
    </source>
</evidence>
<gene>
    <name evidence="1" type="ORF">VCO01S_26170</name>
</gene>
<dbReference type="Proteomes" id="UP000318242">
    <property type="component" value="Unassembled WGS sequence"/>
</dbReference>
<proteinExistence type="predicted"/>
<accession>A0A4Y3IRC0</accession>
<sequence length="124" mass="14255">MYLSKLKQLDDQKIDYRTRYLEQANIGSNPLSKTQVFNYLSSGLIGSSVNVSSWRWEQEQNSQHLVLDLKGTYPEIAQFLRMTLRFSEVVTIKEMSLSRDSVDITLIDGRLILAFFIAESAESQ</sequence>
<name>A0A4Y3IRC0_9VIBR</name>
<comment type="caution">
    <text evidence="1">The sequence shown here is derived from an EMBL/GenBank/DDBJ whole genome shotgun (WGS) entry which is preliminary data.</text>
</comment>
<organism evidence="1 2">
    <name type="scientific">Vibrio comitans NBRC 102076</name>
    <dbReference type="NCBI Taxonomy" id="1219078"/>
    <lineage>
        <taxon>Bacteria</taxon>
        <taxon>Pseudomonadati</taxon>
        <taxon>Pseudomonadota</taxon>
        <taxon>Gammaproteobacteria</taxon>
        <taxon>Vibrionales</taxon>
        <taxon>Vibrionaceae</taxon>
        <taxon>Vibrio</taxon>
    </lineage>
</organism>
<dbReference type="EMBL" id="BJLH01000011">
    <property type="protein sequence ID" value="GEA61424.1"/>
    <property type="molecule type" value="Genomic_DNA"/>
</dbReference>